<evidence type="ECO:0008006" key="3">
    <source>
        <dbReference type="Google" id="ProtNLM"/>
    </source>
</evidence>
<dbReference type="Gene3D" id="3.60.10.10">
    <property type="entry name" value="Endonuclease/exonuclease/phosphatase"/>
    <property type="match status" value="1"/>
</dbReference>
<sequence>MLLQQRRIILRNEENYKEPNREISRSIRKDLRNTRLIMDTIEDNKNMKVLKSKFSCSVLCYIQNSIEFRFINNYVKEEITWVCGFEVDGVLLMGLYGSHGSSTPDFLQQLEECMEYMIAGEMNDIGDKKLCIVGDFNIDYKINSTYQNRIINLM</sequence>
<name>A0ABD2MLU4_9CUCU</name>
<accession>A0ABD2MLU4</accession>
<dbReference type="Proteomes" id="UP001516400">
    <property type="component" value="Unassembled WGS sequence"/>
</dbReference>
<reference evidence="1 2" key="1">
    <citation type="journal article" date="2021" name="BMC Biol.">
        <title>Horizontally acquired antibacterial genes associated with adaptive radiation of ladybird beetles.</title>
        <authorList>
            <person name="Li H.S."/>
            <person name="Tang X.F."/>
            <person name="Huang Y.H."/>
            <person name="Xu Z.Y."/>
            <person name="Chen M.L."/>
            <person name="Du X.Y."/>
            <person name="Qiu B.Y."/>
            <person name="Chen P.T."/>
            <person name="Zhang W."/>
            <person name="Slipinski A."/>
            <person name="Escalona H.E."/>
            <person name="Waterhouse R.M."/>
            <person name="Zwick A."/>
            <person name="Pang H."/>
        </authorList>
    </citation>
    <scope>NUCLEOTIDE SEQUENCE [LARGE SCALE GENOMIC DNA]</scope>
    <source>
        <strain evidence="1">SYSU2018</strain>
    </source>
</reference>
<dbReference type="EMBL" id="JABFTP020000001">
    <property type="protein sequence ID" value="KAL3267237.1"/>
    <property type="molecule type" value="Genomic_DNA"/>
</dbReference>
<comment type="caution">
    <text evidence="1">The sequence shown here is derived from an EMBL/GenBank/DDBJ whole genome shotgun (WGS) entry which is preliminary data.</text>
</comment>
<evidence type="ECO:0000313" key="1">
    <source>
        <dbReference type="EMBL" id="KAL3267237.1"/>
    </source>
</evidence>
<dbReference type="InterPro" id="IPR036691">
    <property type="entry name" value="Endo/exonu/phosph_ase_sf"/>
</dbReference>
<evidence type="ECO:0000313" key="2">
    <source>
        <dbReference type="Proteomes" id="UP001516400"/>
    </source>
</evidence>
<dbReference type="AlphaFoldDB" id="A0ABD2MLU4"/>
<proteinExistence type="predicted"/>
<feature type="non-terminal residue" evidence="1">
    <location>
        <position position="154"/>
    </location>
</feature>
<gene>
    <name evidence="1" type="ORF">HHI36_011372</name>
</gene>
<keyword evidence="2" id="KW-1185">Reference proteome</keyword>
<organism evidence="1 2">
    <name type="scientific">Cryptolaemus montrouzieri</name>
    <dbReference type="NCBI Taxonomy" id="559131"/>
    <lineage>
        <taxon>Eukaryota</taxon>
        <taxon>Metazoa</taxon>
        <taxon>Ecdysozoa</taxon>
        <taxon>Arthropoda</taxon>
        <taxon>Hexapoda</taxon>
        <taxon>Insecta</taxon>
        <taxon>Pterygota</taxon>
        <taxon>Neoptera</taxon>
        <taxon>Endopterygota</taxon>
        <taxon>Coleoptera</taxon>
        <taxon>Polyphaga</taxon>
        <taxon>Cucujiformia</taxon>
        <taxon>Coccinelloidea</taxon>
        <taxon>Coccinellidae</taxon>
        <taxon>Scymninae</taxon>
        <taxon>Scymnini</taxon>
        <taxon>Cryptolaemus</taxon>
    </lineage>
</organism>
<protein>
    <recommendedName>
        <fullName evidence="3">Endonuclease/exonuclease/phosphatase domain-containing protein</fullName>
    </recommendedName>
</protein>